<evidence type="ECO:0000313" key="2">
    <source>
        <dbReference type="EMBL" id="MPC93494.1"/>
    </source>
</evidence>
<name>A0A5B7JMD8_PORTR</name>
<dbReference type="EMBL" id="VSRR010095038">
    <property type="protein sequence ID" value="MPC93494.1"/>
    <property type="molecule type" value="Genomic_DNA"/>
</dbReference>
<sequence>MFLLTPHTAYFSSSSSSPSSSSPHLWHSSTFYSRLLDVFKPHLSLYTTSSTLPPSNNKKYLPITLGCKRGVSESHAHS</sequence>
<protein>
    <submittedName>
        <fullName evidence="2">Uncharacterized protein</fullName>
    </submittedName>
</protein>
<evidence type="ECO:0000313" key="3">
    <source>
        <dbReference type="Proteomes" id="UP000324222"/>
    </source>
</evidence>
<dbReference type="AlphaFoldDB" id="A0A5B7JMD8"/>
<organism evidence="2 3">
    <name type="scientific">Portunus trituberculatus</name>
    <name type="common">Swimming crab</name>
    <name type="synonym">Neptunus trituberculatus</name>
    <dbReference type="NCBI Taxonomy" id="210409"/>
    <lineage>
        <taxon>Eukaryota</taxon>
        <taxon>Metazoa</taxon>
        <taxon>Ecdysozoa</taxon>
        <taxon>Arthropoda</taxon>
        <taxon>Crustacea</taxon>
        <taxon>Multicrustacea</taxon>
        <taxon>Malacostraca</taxon>
        <taxon>Eumalacostraca</taxon>
        <taxon>Eucarida</taxon>
        <taxon>Decapoda</taxon>
        <taxon>Pleocyemata</taxon>
        <taxon>Brachyura</taxon>
        <taxon>Eubrachyura</taxon>
        <taxon>Portunoidea</taxon>
        <taxon>Portunidae</taxon>
        <taxon>Portuninae</taxon>
        <taxon>Portunus</taxon>
    </lineage>
</organism>
<accession>A0A5B7JMD8</accession>
<gene>
    <name evidence="2" type="ORF">E2C01_088624</name>
</gene>
<dbReference type="Proteomes" id="UP000324222">
    <property type="component" value="Unassembled WGS sequence"/>
</dbReference>
<comment type="caution">
    <text evidence="2">The sequence shown here is derived from an EMBL/GenBank/DDBJ whole genome shotgun (WGS) entry which is preliminary data.</text>
</comment>
<keyword evidence="3" id="KW-1185">Reference proteome</keyword>
<proteinExistence type="predicted"/>
<feature type="compositionally biased region" description="Low complexity" evidence="1">
    <location>
        <begin position="12"/>
        <end position="25"/>
    </location>
</feature>
<reference evidence="2 3" key="1">
    <citation type="submission" date="2019-05" db="EMBL/GenBank/DDBJ databases">
        <title>Another draft genome of Portunus trituberculatus and its Hox gene families provides insights of decapod evolution.</title>
        <authorList>
            <person name="Jeong J.-H."/>
            <person name="Song I."/>
            <person name="Kim S."/>
            <person name="Choi T."/>
            <person name="Kim D."/>
            <person name="Ryu S."/>
            <person name="Kim W."/>
        </authorList>
    </citation>
    <scope>NUCLEOTIDE SEQUENCE [LARGE SCALE GENOMIC DNA]</scope>
    <source>
        <tissue evidence="2">Muscle</tissue>
    </source>
</reference>
<feature type="region of interest" description="Disordered" evidence="1">
    <location>
        <begin position="1"/>
        <end position="25"/>
    </location>
</feature>
<evidence type="ECO:0000256" key="1">
    <source>
        <dbReference type="SAM" id="MobiDB-lite"/>
    </source>
</evidence>